<dbReference type="EMBL" id="BMZS01000012">
    <property type="protein sequence ID" value="GHD61094.1"/>
    <property type="molecule type" value="Genomic_DNA"/>
</dbReference>
<reference evidence="3" key="2">
    <citation type="submission" date="2020-09" db="EMBL/GenBank/DDBJ databases">
        <authorList>
            <person name="Sun Q."/>
            <person name="Kim S."/>
        </authorList>
    </citation>
    <scope>NUCLEOTIDE SEQUENCE</scope>
    <source>
        <strain evidence="3">KCTC 42651</strain>
    </source>
</reference>
<dbReference type="AlphaFoldDB" id="A0A919CTD2"/>
<evidence type="ECO:0000259" key="2">
    <source>
        <dbReference type="Pfam" id="PF18431"/>
    </source>
</evidence>
<feature type="chain" id="PRO_5037794259" description="Bacterial CdiA-CT RNAse A domain-containing protein" evidence="1">
    <location>
        <begin position="24"/>
        <end position="155"/>
    </location>
</feature>
<evidence type="ECO:0000256" key="1">
    <source>
        <dbReference type="SAM" id="SignalP"/>
    </source>
</evidence>
<keyword evidence="4" id="KW-1185">Reference proteome</keyword>
<dbReference type="Proteomes" id="UP000630353">
    <property type="component" value="Unassembled WGS sequence"/>
</dbReference>
<evidence type="ECO:0000313" key="3">
    <source>
        <dbReference type="EMBL" id="GHD61094.1"/>
    </source>
</evidence>
<proteinExistence type="predicted"/>
<sequence length="155" mass="16375">MRRRGGGALVIGALMLAAGSADAKCVPSTFKDGWLQEQERLGGDTMDRHVGRTATELAARLAKEPASKASSSFPDRHTARQVISAALRPDEDAYDSWAAGAKAGERAEVRMAFEQPIGVWVERGNASAVPAHGITVVLEAMGKGACRLVTAFPTK</sequence>
<dbReference type="CDD" id="cd20684">
    <property type="entry name" value="CdiA-CT_Yk_RNaseA-like"/>
    <property type="match status" value="1"/>
</dbReference>
<gene>
    <name evidence="3" type="ORF">GCM10017083_48030</name>
</gene>
<dbReference type="InterPro" id="IPR041436">
    <property type="entry name" value="RNAse_A_bac"/>
</dbReference>
<dbReference type="Pfam" id="PF18431">
    <property type="entry name" value="RNAse_A_bac"/>
    <property type="match status" value="1"/>
</dbReference>
<comment type="caution">
    <text evidence="3">The sequence shown here is derived from an EMBL/GenBank/DDBJ whole genome shotgun (WGS) entry which is preliminary data.</text>
</comment>
<feature type="domain" description="Bacterial CdiA-CT RNAse A" evidence="2">
    <location>
        <begin position="43"/>
        <end position="153"/>
    </location>
</feature>
<protein>
    <recommendedName>
        <fullName evidence="2">Bacterial CdiA-CT RNAse A domain-containing protein</fullName>
    </recommendedName>
</protein>
<reference evidence="3" key="1">
    <citation type="journal article" date="2014" name="Int. J. Syst. Evol. Microbiol.">
        <title>Complete genome sequence of Corynebacterium casei LMG S-19264T (=DSM 44701T), isolated from a smear-ripened cheese.</title>
        <authorList>
            <consortium name="US DOE Joint Genome Institute (JGI-PGF)"/>
            <person name="Walter F."/>
            <person name="Albersmeier A."/>
            <person name="Kalinowski J."/>
            <person name="Ruckert C."/>
        </authorList>
    </citation>
    <scope>NUCLEOTIDE SEQUENCE</scope>
    <source>
        <strain evidence="3">KCTC 42651</strain>
    </source>
</reference>
<evidence type="ECO:0000313" key="4">
    <source>
        <dbReference type="Proteomes" id="UP000630353"/>
    </source>
</evidence>
<accession>A0A919CTD2</accession>
<keyword evidence="1" id="KW-0732">Signal</keyword>
<feature type="signal peptide" evidence="1">
    <location>
        <begin position="1"/>
        <end position="23"/>
    </location>
</feature>
<organism evidence="3 4">
    <name type="scientific">Thalassobaculum fulvum</name>
    <dbReference type="NCBI Taxonomy" id="1633335"/>
    <lineage>
        <taxon>Bacteria</taxon>
        <taxon>Pseudomonadati</taxon>
        <taxon>Pseudomonadota</taxon>
        <taxon>Alphaproteobacteria</taxon>
        <taxon>Rhodospirillales</taxon>
        <taxon>Thalassobaculaceae</taxon>
        <taxon>Thalassobaculum</taxon>
    </lineage>
</organism>
<dbReference type="RefSeq" id="WP_189994467.1">
    <property type="nucleotide sequence ID" value="NZ_BMZS01000012.1"/>
</dbReference>
<name>A0A919CTD2_9PROT</name>